<dbReference type="RefSeq" id="WP_330821266.1">
    <property type="nucleotide sequence ID" value="NZ_JAZBJP010000002.1"/>
</dbReference>
<organism evidence="1 2">
    <name type="scientific">Streptomyces bugieae</name>
    <dbReference type="NCBI Taxonomy" id="3098223"/>
    <lineage>
        <taxon>Bacteria</taxon>
        <taxon>Bacillati</taxon>
        <taxon>Actinomycetota</taxon>
        <taxon>Actinomycetes</taxon>
        <taxon>Kitasatosporales</taxon>
        <taxon>Streptomycetaceae</taxon>
        <taxon>Streptomyces</taxon>
    </lineage>
</organism>
<proteinExistence type="predicted"/>
<name>A0ABU7NL33_9ACTN</name>
<evidence type="ECO:0000313" key="2">
    <source>
        <dbReference type="Proteomes" id="UP001307760"/>
    </source>
</evidence>
<sequence length="45" mass="5087">MTPPTVEQMLNLADRAERHRLTAAEADRLRAGIEALRRQTAATKR</sequence>
<dbReference type="EMBL" id="JAZBJP010000002">
    <property type="protein sequence ID" value="MEE4419585.1"/>
    <property type="molecule type" value="Genomic_DNA"/>
</dbReference>
<evidence type="ECO:0000313" key="1">
    <source>
        <dbReference type="EMBL" id="MEE4419585.1"/>
    </source>
</evidence>
<comment type="caution">
    <text evidence="1">The sequence shown here is derived from an EMBL/GenBank/DDBJ whole genome shotgun (WGS) entry which is preliminary data.</text>
</comment>
<dbReference type="Proteomes" id="UP001307760">
    <property type="component" value="Unassembled WGS sequence"/>
</dbReference>
<protein>
    <submittedName>
        <fullName evidence="1">Uncharacterized protein</fullName>
    </submittedName>
</protein>
<keyword evidence="2" id="KW-1185">Reference proteome</keyword>
<reference evidence="1 2" key="1">
    <citation type="submission" date="2023-12" db="EMBL/GenBank/DDBJ databases">
        <title>30 novel species of actinomycetes from the DSMZ collection.</title>
        <authorList>
            <person name="Nouioui I."/>
        </authorList>
    </citation>
    <scope>NUCLEOTIDE SEQUENCE [LARGE SCALE GENOMIC DNA]</scope>
    <source>
        <strain evidence="1 2">DSM 41528</strain>
    </source>
</reference>
<gene>
    <name evidence="1" type="ORF">V2J85_09490</name>
</gene>
<accession>A0ABU7NL33</accession>